<evidence type="ECO:0000259" key="5">
    <source>
        <dbReference type="PROSITE" id="PS50977"/>
    </source>
</evidence>
<dbReference type="RefSeq" id="WP_304378701.1">
    <property type="nucleotide sequence ID" value="NZ_JAUOZU010000021.1"/>
</dbReference>
<keyword evidence="2 4" id="KW-0238">DNA-binding</keyword>
<keyword evidence="3" id="KW-0804">Transcription</keyword>
<dbReference type="InterPro" id="IPR001647">
    <property type="entry name" value="HTH_TetR"/>
</dbReference>
<organism evidence="6 7">
    <name type="scientific">Rhizobium alvei</name>
    <dbReference type="NCBI Taxonomy" id="1132659"/>
    <lineage>
        <taxon>Bacteria</taxon>
        <taxon>Pseudomonadati</taxon>
        <taxon>Pseudomonadota</taxon>
        <taxon>Alphaproteobacteria</taxon>
        <taxon>Hyphomicrobiales</taxon>
        <taxon>Rhizobiaceae</taxon>
        <taxon>Rhizobium/Agrobacterium group</taxon>
        <taxon>Rhizobium</taxon>
    </lineage>
</organism>
<protein>
    <submittedName>
        <fullName evidence="6">TetR/AcrR family transcriptional regulator</fullName>
    </submittedName>
</protein>
<comment type="caution">
    <text evidence="6">The sequence shown here is derived from an EMBL/GenBank/DDBJ whole genome shotgun (WGS) entry which is preliminary data.</text>
</comment>
<dbReference type="PANTHER" id="PTHR47506:SF1">
    <property type="entry name" value="HTH-TYPE TRANSCRIPTIONAL REGULATOR YJDC"/>
    <property type="match status" value="1"/>
</dbReference>
<dbReference type="InterPro" id="IPR036271">
    <property type="entry name" value="Tet_transcr_reg_TetR-rel_C_sf"/>
</dbReference>
<evidence type="ECO:0000256" key="1">
    <source>
        <dbReference type="ARBA" id="ARBA00023015"/>
    </source>
</evidence>
<gene>
    <name evidence="6" type="ORF">Q4481_22695</name>
</gene>
<dbReference type="PROSITE" id="PS50977">
    <property type="entry name" value="HTH_TETR_2"/>
    <property type="match status" value="1"/>
</dbReference>
<dbReference type="PRINTS" id="PR00455">
    <property type="entry name" value="HTHTETR"/>
</dbReference>
<dbReference type="Gene3D" id="1.10.357.10">
    <property type="entry name" value="Tetracycline Repressor, domain 2"/>
    <property type="match status" value="1"/>
</dbReference>
<evidence type="ECO:0000256" key="2">
    <source>
        <dbReference type="ARBA" id="ARBA00023125"/>
    </source>
</evidence>
<dbReference type="SUPFAM" id="SSF48498">
    <property type="entry name" value="Tetracyclin repressor-like, C-terminal domain"/>
    <property type="match status" value="1"/>
</dbReference>
<dbReference type="Proteomes" id="UP001174932">
    <property type="component" value="Unassembled WGS sequence"/>
</dbReference>
<dbReference type="InterPro" id="IPR054156">
    <property type="entry name" value="YxaF_TetR_C"/>
</dbReference>
<accession>A0ABT8YT40</accession>
<feature type="domain" description="HTH tetR-type" evidence="5">
    <location>
        <begin position="4"/>
        <end position="64"/>
    </location>
</feature>
<dbReference type="SUPFAM" id="SSF46689">
    <property type="entry name" value="Homeodomain-like"/>
    <property type="match status" value="1"/>
</dbReference>
<dbReference type="Pfam" id="PF00440">
    <property type="entry name" value="TetR_N"/>
    <property type="match status" value="1"/>
</dbReference>
<name>A0ABT8YT40_9HYPH</name>
<dbReference type="InterPro" id="IPR009057">
    <property type="entry name" value="Homeodomain-like_sf"/>
</dbReference>
<sequence>MVRPKTRDEIVQVADRLFYEQGFDSTAFADIAGAVGISRGNFYHHFKTKDDILAAVIAFRLARTAAMLDGWERNAEAPRERIRQFIEILIANEAKIMQFGCPVGTLCSELAKLDHPFQPQAREIFDLFRHWLTRQFVAAGCGEAADRLALHILMRSQGVASLALAYRDEAFVRREVEAAIDWLDQTLAAAV</sequence>
<dbReference type="EMBL" id="JAUOZU010000021">
    <property type="protein sequence ID" value="MDO6966771.1"/>
    <property type="molecule type" value="Genomic_DNA"/>
</dbReference>
<dbReference type="Pfam" id="PF21993">
    <property type="entry name" value="TetR_C_13_2"/>
    <property type="match status" value="1"/>
</dbReference>
<evidence type="ECO:0000313" key="6">
    <source>
        <dbReference type="EMBL" id="MDO6966771.1"/>
    </source>
</evidence>
<evidence type="ECO:0000313" key="7">
    <source>
        <dbReference type="Proteomes" id="UP001174932"/>
    </source>
</evidence>
<keyword evidence="1" id="KW-0805">Transcription regulation</keyword>
<dbReference type="PANTHER" id="PTHR47506">
    <property type="entry name" value="TRANSCRIPTIONAL REGULATORY PROTEIN"/>
    <property type="match status" value="1"/>
</dbReference>
<feature type="DNA-binding region" description="H-T-H motif" evidence="4">
    <location>
        <begin position="27"/>
        <end position="46"/>
    </location>
</feature>
<proteinExistence type="predicted"/>
<reference evidence="6" key="1">
    <citation type="journal article" date="2015" name="Int. J. Syst. Evol. Microbiol.">
        <title>Rhizobium alvei sp. nov., isolated from a freshwater river.</title>
        <authorList>
            <person name="Sheu S.Y."/>
            <person name="Huang H.W."/>
            <person name="Young C.C."/>
            <person name="Chen W.M."/>
        </authorList>
    </citation>
    <scope>NUCLEOTIDE SEQUENCE</scope>
    <source>
        <strain evidence="6">TNR-22</strain>
    </source>
</reference>
<keyword evidence="7" id="KW-1185">Reference proteome</keyword>
<reference evidence="6" key="2">
    <citation type="submission" date="2023-07" db="EMBL/GenBank/DDBJ databases">
        <authorList>
            <person name="Shen H."/>
        </authorList>
    </citation>
    <scope>NUCLEOTIDE SEQUENCE</scope>
    <source>
        <strain evidence="6">TNR-22</strain>
    </source>
</reference>
<evidence type="ECO:0000256" key="3">
    <source>
        <dbReference type="ARBA" id="ARBA00023163"/>
    </source>
</evidence>
<evidence type="ECO:0000256" key="4">
    <source>
        <dbReference type="PROSITE-ProRule" id="PRU00335"/>
    </source>
</evidence>